<keyword evidence="4" id="KW-1185">Reference proteome</keyword>
<feature type="domain" description="DUF6484" evidence="2">
    <location>
        <begin position="29"/>
        <end position="93"/>
    </location>
</feature>
<dbReference type="AlphaFoldDB" id="A0A2S9YDD3"/>
<sequence>MSRAAAKSIPPLPPPANTEPTELRPAAILGRVVCVGTDGEILVDFPGNRRGPTRARRIGVIPDEALCQAAGRPSGVVLVFEDGDPSLPLVLSLCSTPAAERPPALASNNAPLEARLDGRRVVLEGHERIELRCGGAAIELCADGTIKLRGRDIKSLARRRQRITGGSVDIN</sequence>
<protein>
    <recommendedName>
        <fullName evidence="2">DUF6484 domain-containing protein</fullName>
    </recommendedName>
</protein>
<dbReference type="RefSeq" id="WP_146155528.1">
    <property type="nucleotide sequence ID" value="NZ_PVNK01000108.1"/>
</dbReference>
<feature type="region of interest" description="Disordered" evidence="1">
    <location>
        <begin position="1"/>
        <end position="23"/>
    </location>
</feature>
<proteinExistence type="predicted"/>
<dbReference type="Proteomes" id="UP000237968">
    <property type="component" value="Unassembled WGS sequence"/>
</dbReference>
<reference evidence="3 4" key="1">
    <citation type="submission" date="2018-03" db="EMBL/GenBank/DDBJ databases">
        <title>Draft Genome Sequences of the Obligatory Marine Myxobacteria Enhygromyxa salina SWB005.</title>
        <authorList>
            <person name="Poehlein A."/>
            <person name="Moghaddam J.A."/>
            <person name="Harms H."/>
            <person name="Alanjari M."/>
            <person name="Koenig G.M."/>
            <person name="Daniel R."/>
            <person name="Schaeberle T.F."/>
        </authorList>
    </citation>
    <scope>NUCLEOTIDE SEQUENCE [LARGE SCALE GENOMIC DNA]</scope>
    <source>
        <strain evidence="3 4">SWB005</strain>
    </source>
</reference>
<comment type="caution">
    <text evidence="3">The sequence shown here is derived from an EMBL/GenBank/DDBJ whole genome shotgun (WGS) entry which is preliminary data.</text>
</comment>
<dbReference type="EMBL" id="PVNK01000108">
    <property type="protein sequence ID" value="PRQ03026.1"/>
    <property type="molecule type" value="Genomic_DNA"/>
</dbReference>
<evidence type="ECO:0000256" key="1">
    <source>
        <dbReference type="SAM" id="MobiDB-lite"/>
    </source>
</evidence>
<dbReference type="Pfam" id="PF20093">
    <property type="entry name" value="DUF6484"/>
    <property type="match status" value="1"/>
</dbReference>
<evidence type="ECO:0000259" key="2">
    <source>
        <dbReference type="Pfam" id="PF20093"/>
    </source>
</evidence>
<evidence type="ECO:0000313" key="4">
    <source>
        <dbReference type="Proteomes" id="UP000237968"/>
    </source>
</evidence>
<organism evidence="3 4">
    <name type="scientific">Enhygromyxa salina</name>
    <dbReference type="NCBI Taxonomy" id="215803"/>
    <lineage>
        <taxon>Bacteria</taxon>
        <taxon>Pseudomonadati</taxon>
        <taxon>Myxococcota</taxon>
        <taxon>Polyangia</taxon>
        <taxon>Nannocystales</taxon>
        <taxon>Nannocystaceae</taxon>
        <taxon>Enhygromyxa</taxon>
    </lineage>
</organism>
<name>A0A2S9YDD3_9BACT</name>
<dbReference type="OrthoDB" id="3078443at2"/>
<gene>
    <name evidence="3" type="ORF">ENSA5_19650</name>
</gene>
<evidence type="ECO:0000313" key="3">
    <source>
        <dbReference type="EMBL" id="PRQ03026.1"/>
    </source>
</evidence>
<dbReference type="InterPro" id="IPR045506">
    <property type="entry name" value="DUF6484"/>
</dbReference>
<accession>A0A2S9YDD3</accession>